<evidence type="ECO:0000313" key="2">
    <source>
        <dbReference type="Proteomes" id="UP000237000"/>
    </source>
</evidence>
<gene>
    <name evidence="1" type="ORF">TorRG33x02_117210</name>
</gene>
<name>A0A2P5F3M0_TREOI</name>
<sequence length="75" mass="8467">MNGNRKVCKFEATLRSMQEKRNFGASESAGNSSSNAVWGIARIFGVSIPKRINIDDKRRKERAENLVQLICWGPK</sequence>
<organism evidence="1 2">
    <name type="scientific">Trema orientale</name>
    <name type="common">Charcoal tree</name>
    <name type="synonym">Celtis orientalis</name>
    <dbReference type="NCBI Taxonomy" id="63057"/>
    <lineage>
        <taxon>Eukaryota</taxon>
        <taxon>Viridiplantae</taxon>
        <taxon>Streptophyta</taxon>
        <taxon>Embryophyta</taxon>
        <taxon>Tracheophyta</taxon>
        <taxon>Spermatophyta</taxon>
        <taxon>Magnoliopsida</taxon>
        <taxon>eudicotyledons</taxon>
        <taxon>Gunneridae</taxon>
        <taxon>Pentapetalae</taxon>
        <taxon>rosids</taxon>
        <taxon>fabids</taxon>
        <taxon>Rosales</taxon>
        <taxon>Cannabaceae</taxon>
        <taxon>Trema</taxon>
    </lineage>
</organism>
<reference evidence="2" key="1">
    <citation type="submission" date="2016-06" db="EMBL/GenBank/DDBJ databases">
        <title>Parallel loss of symbiosis genes in relatives of nitrogen-fixing non-legume Parasponia.</title>
        <authorList>
            <person name="Van Velzen R."/>
            <person name="Holmer R."/>
            <person name="Bu F."/>
            <person name="Rutten L."/>
            <person name="Van Zeijl A."/>
            <person name="Liu W."/>
            <person name="Santuari L."/>
            <person name="Cao Q."/>
            <person name="Sharma T."/>
            <person name="Shen D."/>
            <person name="Roswanjaya Y."/>
            <person name="Wardhani T."/>
            <person name="Kalhor M.S."/>
            <person name="Jansen J."/>
            <person name="Van den Hoogen J."/>
            <person name="Gungor B."/>
            <person name="Hartog M."/>
            <person name="Hontelez J."/>
            <person name="Verver J."/>
            <person name="Yang W.-C."/>
            <person name="Schijlen E."/>
            <person name="Repin R."/>
            <person name="Schilthuizen M."/>
            <person name="Schranz E."/>
            <person name="Heidstra R."/>
            <person name="Miyata K."/>
            <person name="Fedorova E."/>
            <person name="Kohlen W."/>
            <person name="Bisseling T."/>
            <person name="Smit S."/>
            <person name="Geurts R."/>
        </authorList>
    </citation>
    <scope>NUCLEOTIDE SEQUENCE [LARGE SCALE GENOMIC DNA]</scope>
    <source>
        <strain evidence="2">cv. RG33-2</strain>
    </source>
</reference>
<proteinExistence type="predicted"/>
<evidence type="ECO:0000313" key="1">
    <source>
        <dbReference type="EMBL" id="PON92397.1"/>
    </source>
</evidence>
<comment type="caution">
    <text evidence="1">The sequence shown here is derived from an EMBL/GenBank/DDBJ whole genome shotgun (WGS) entry which is preliminary data.</text>
</comment>
<dbReference type="Proteomes" id="UP000237000">
    <property type="component" value="Unassembled WGS sequence"/>
</dbReference>
<dbReference type="AlphaFoldDB" id="A0A2P5F3M0"/>
<dbReference type="InParanoid" id="A0A2P5F3M0"/>
<dbReference type="OrthoDB" id="1190034at2759"/>
<protein>
    <submittedName>
        <fullName evidence="1">Uncharacterized protein</fullName>
    </submittedName>
</protein>
<accession>A0A2P5F3M0</accession>
<keyword evidence="2" id="KW-1185">Reference proteome</keyword>
<dbReference type="EMBL" id="JXTC01000065">
    <property type="protein sequence ID" value="PON92397.1"/>
    <property type="molecule type" value="Genomic_DNA"/>
</dbReference>